<reference evidence="8 9" key="2">
    <citation type="submission" date="2018-08" db="EMBL/GenBank/DDBJ databases">
        <title>A genome reference for cultivated species of the human gut microbiota.</title>
        <authorList>
            <person name="Zou Y."/>
            <person name="Xue W."/>
            <person name="Luo G."/>
        </authorList>
    </citation>
    <scope>NUCLEOTIDE SEQUENCE [LARGE SCALE GENOMIC DNA]</scope>
    <source>
        <strain evidence="6 9">AM22-21LB</strain>
        <strain evidence="5 8">AM37-1AC</strain>
    </source>
</reference>
<evidence type="ECO:0000313" key="4">
    <source>
        <dbReference type="EMBL" id="MTR86165.1"/>
    </source>
</evidence>
<dbReference type="OrthoDB" id="9813149at2"/>
<dbReference type="CDD" id="cd16935">
    <property type="entry name" value="HATPase_AgrC-ComD-like"/>
    <property type="match status" value="1"/>
</dbReference>
<dbReference type="PANTHER" id="PTHR40448:SF1">
    <property type="entry name" value="TWO-COMPONENT SENSOR HISTIDINE KINASE"/>
    <property type="match status" value="1"/>
</dbReference>
<evidence type="ECO:0000313" key="9">
    <source>
        <dbReference type="Proteomes" id="UP000284051"/>
    </source>
</evidence>
<dbReference type="Gene3D" id="3.30.565.10">
    <property type="entry name" value="Histidine kinase-like ATPase, C-terminal domain"/>
    <property type="match status" value="1"/>
</dbReference>
<feature type="transmembrane region" description="Helical" evidence="1">
    <location>
        <begin position="59"/>
        <end position="78"/>
    </location>
</feature>
<keyword evidence="5" id="KW-0067">ATP-binding</keyword>
<keyword evidence="5" id="KW-0547">Nucleotide-binding</keyword>
<reference evidence="3 7" key="1">
    <citation type="submission" date="2015-09" db="EMBL/GenBank/DDBJ databases">
        <authorList>
            <consortium name="Pathogen Informatics"/>
        </authorList>
    </citation>
    <scope>NUCLEOTIDE SEQUENCE [LARGE SCALE GENOMIC DNA]</scope>
    <source>
        <strain evidence="3 7">2789STDY5834960</strain>
    </source>
</reference>
<protein>
    <submittedName>
        <fullName evidence="5">ATP-binding protein</fullName>
    </submittedName>
    <submittedName>
        <fullName evidence="4">GHKL domain-containing protein</fullName>
    </submittedName>
    <submittedName>
        <fullName evidence="3">Sensory histidine kinase DcuS</fullName>
    </submittedName>
</protein>
<evidence type="ECO:0000313" key="7">
    <source>
        <dbReference type="Proteomes" id="UP000095350"/>
    </source>
</evidence>
<organism evidence="3 7">
    <name type="scientific">Roseburia intestinalis</name>
    <dbReference type="NCBI Taxonomy" id="166486"/>
    <lineage>
        <taxon>Bacteria</taxon>
        <taxon>Bacillati</taxon>
        <taxon>Bacillota</taxon>
        <taxon>Clostridia</taxon>
        <taxon>Lachnospirales</taxon>
        <taxon>Lachnospiraceae</taxon>
        <taxon>Roseburia</taxon>
    </lineage>
</organism>
<dbReference type="GO" id="GO:0016301">
    <property type="term" value="F:kinase activity"/>
    <property type="evidence" value="ECO:0007669"/>
    <property type="project" value="UniProtKB-KW"/>
</dbReference>
<dbReference type="Proteomes" id="UP000095350">
    <property type="component" value="Unassembled WGS sequence"/>
</dbReference>
<feature type="transmembrane region" description="Helical" evidence="1">
    <location>
        <begin position="190"/>
        <end position="211"/>
    </location>
</feature>
<keyword evidence="3" id="KW-0418">Kinase</keyword>
<evidence type="ECO:0000256" key="1">
    <source>
        <dbReference type="SAM" id="Phobius"/>
    </source>
</evidence>
<feature type="transmembrane region" description="Helical" evidence="1">
    <location>
        <begin position="37"/>
        <end position="53"/>
    </location>
</feature>
<dbReference type="Proteomes" id="UP000283513">
    <property type="component" value="Unassembled WGS sequence"/>
</dbReference>
<dbReference type="PANTHER" id="PTHR40448">
    <property type="entry name" value="TWO-COMPONENT SENSOR HISTIDINE KINASE"/>
    <property type="match status" value="1"/>
</dbReference>
<accession>A0A173SBJ5</accession>
<dbReference type="GeneID" id="61432788"/>
<dbReference type="EMBL" id="WNAJ01000019">
    <property type="protein sequence ID" value="MTR86165.1"/>
    <property type="molecule type" value="Genomic_DNA"/>
</dbReference>
<dbReference type="AlphaFoldDB" id="A0A173SBJ5"/>
<evidence type="ECO:0000313" key="5">
    <source>
        <dbReference type="EMBL" id="RHC15139.1"/>
    </source>
</evidence>
<feature type="domain" description="Sensor histidine kinase NatK-like C-terminal" evidence="2">
    <location>
        <begin position="330"/>
        <end position="427"/>
    </location>
</feature>
<sequence length="430" mass="49324">MDKILLAICNGLSCFIICTILFQFMNERYKKSYSNKTLYIAAEIAMGITAFGINMLNFAILNLLIWFVGVGVTVYFLYYEDADRPIRRITECEVLVLCMSVCETLGVLLLHCFLQICGISNIDVVMQYCLEVTFSKLIMIFLYYVLINRLIKRTEAACSREQYIIYGILFFYSLVNMLVIVQNFRDGQKSYLSAVNMGCIVLADLYLLYYVKMADEKRYYENRVKALEQQAKMQYEYYLAQTEKYSQTVRILHDVDKHIRAIENLYGTEREHTAGEYAEAIRSTLAPLIPISYTENPILNILLTDKNAVMQEKGIHSDIKIDNVDLSYIEPIDITTIFGNLLDNAIEAAANADGDKYIFIKISAYHKMTVVHIENSCGKVKWKKRMPVSDKGKGRGIGLLNVKQSIDKYDGDLQLKQDGNRFVADLFLNS</sequence>
<dbReference type="EMBL" id="CYXZ01000006">
    <property type="protein sequence ID" value="CUM87661.1"/>
    <property type="molecule type" value="Genomic_DNA"/>
</dbReference>
<feature type="transmembrane region" description="Helical" evidence="1">
    <location>
        <begin position="134"/>
        <end position="151"/>
    </location>
</feature>
<dbReference type="SUPFAM" id="SSF55874">
    <property type="entry name" value="ATPase domain of HSP90 chaperone/DNA topoisomerase II/histidine kinase"/>
    <property type="match status" value="1"/>
</dbReference>
<evidence type="ECO:0000259" key="2">
    <source>
        <dbReference type="Pfam" id="PF14501"/>
    </source>
</evidence>
<dbReference type="Proteomes" id="UP000284051">
    <property type="component" value="Unassembled WGS sequence"/>
</dbReference>
<keyword evidence="3" id="KW-0808">Transferase</keyword>
<dbReference type="Proteomes" id="UP000478483">
    <property type="component" value="Unassembled WGS sequence"/>
</dbReference>
<gene>
    <name evidence="6" type="ORF">DW264_15025</name>
    <name evidence="5" type="ORF">DW856_13875</name>
    <name evidence="3" type="ORF">ERS852572_00878</name>
    <name evidence="4" type="ORF">GMD50_14195</name>
</gene>
<evidence type="ECO:0000313" key="3">
    <source>
        <dbReference type="EMBL" id="CUM87661.1"/>
    </source>
</evidence>
<dbReference type="EMBL" id="QRID01000018">
    <property type="protein sequence ID" value="RHG26208.1"/>
    <property type="molecule type" value="Genomic_DNA"/>
</dbReference>
<dbReference type="GO" id="GO:0042802">
    <property type="term" value="F:identical protein binding"/>
    <property type="evidence" value="ECO:0007669"/>
    <property type="project" value="TreeGrafter"/>
</dbReference>
<dbReference type="EMBL" id="QSHO01000013">
    <property type="protein sequence ID" value="RHC15139.1"/>
    <property type="molecule type" value="Genomic_DNA"/>
</dbReference>
<feature type="transmembrane region" description="Helical" evidence="1">
    <location>
        <begin position="6"/>
        <end position="25"/>
    </location>
</feature>
<keyword evidence="1" id="KW-1133">Transmembrane helix</keyword>
<feature type="transmembrane region" description="Helical" evidence="1">
    <location>
        <begin position="94"/>
        <end position="122"/>
    </location>
</feature>
<evidence type="ECO:0000313" key="10">
    <source>
        <dbReference type="Proteomes" id="UP000478483"/>
    </source>
</evidence>
<proteinExistence type="predicted"/>
<keyword evidence="1" id="KW-0472">Membrane</keyword>
<dbReference type="InterPro" id="IPR036890">
    <property type="entry name" value="HATPase_C_sf"/>
</dbReference>
<feature type="transmembrane region" description="Helical" evidence="1">
    <location>
        <begin position="163"/>
        <end position="184"/>
    </location>
</feature>
<dbReference type="Pfam" id="PF14501">
    <property type="entry name" value="HATPase_c_5"/>
    <property type="match status" value="1"/>
</dbReference>
<keyword evidence="1" id="KW-0812">Transmembrane</keyword>
<dbReference type="GO" id="GO:0005524">
    <property type="term" value="F:ATP binding"/>
    <property type="evidence" value="ECO:0007669"/>
    <property type="project" value="UniProtKB-KW"/>
</dbReference>
<dbReference type="STRING" id="166486.ERS852572_00878"/>
<dbReference type="PaxDb" id="166486-ERS852572_00878"/>
<reference evidence="4 10" key="3">
    <citation type="journal article" date="2019" name="Nat. Med.">
        <title>A library of human gut bacterial isolates paired with longitudinal multiomics data enables mechanistic microbiome research.</title>
        <authorList>
            <person name="Poyet M."/>
            <person name="Groussin M."/>
            <person name="Gibbons S.M."/>
            <person name="Avila-Pacheco J."/>
            <person name="Jiang X."/>
            <person name="Kearney S.M."/>
            <person name="Perrotta A.R."/>
            <person name="Berdy B."/>
            <person name="Zhao S."/>
            <person name="Lieberman T.D."/>
            <person name="Swanson P.K."/>
            <person name="Smith M."/>
            <person name="Roesemann S."/>
            <person name="Alexander J.E."/>
            <person name="Rich S.A."/>
            <person name="Livny J."/>
            <person name="Vlamakis H."/>
            <person name="Clish C."/>
            <person name="Bullock K."/>
            <person name="Deik A."/>
            <person name="Scott J."/>
            <person name="Pierce K.A."/>
            <person name="Xavier R.J."/>
            <person name="Alm E.J."/>
        </authorList>
    </citation>
    <scope>NUCLEOTIDE SEQUENCE [LARGE SCALE GENOMIC DNA]</scope>
    <source>
        <strain evidence="4 10">BIOML-A1</strain>
    </source>
</reference>
<evidence type="ECO:0000313" key="8">
    <source>
        <dbReference type="Proteomes" id="UP000283513"/>
    </source>
</evidence>
<evidence type="ECO:0000313" key="6">
    <source>
        <dbReference type="EMBL" id="RHG26208.1"/>
    </source>
</evidence>
<dbReference type="InterPro" id="IPR032834">
    <property type="entry name" value="NatK-like_C"/>
</dbReference>
<dbReference type="RefSeq" id="WP_006859451.1">
    <property type="nucleotide sequence ID" value="NZ_CABIYH010000006.1"/>
</dbReference>
<name>A0A173SBJ5_9FIRM</name>